<dbReference type="Pfam" id="PF01075">
    <property type="entry name" value="Glyco_transf_9"/>
    <property type="match status" value="1"/>
</dbReference>
<dbReference type="EMBL" id="WOSY01000003">
    <property type="protein sequence ID" value="NHN87814.1"/>
    <property type="molecule type" value="Genomic_DNA"/>
</dbReference>
<evidence type="ECO:0000313" key="4">
    <source>
        <dbReference type="Proteomes" id="UP000631653"/>
    </source>
</evidence>
<name>A0ABX0JYA5_9PROT</name>
<gene>
    <name evidence="3" type="ORF">GOB81_04095</name>
</gene>
<comment type="caution">
    <text evidence="3">The sequence shown here is derived from an EMBL/GenBank/DDBJ whole genome shotgun (WGS) entry which is preliminary data.</text>
</comment>
<reference evidence="3 4" key="1">
    <citation type="journal article" date="2020" name="Int. J. Syst. Evol. Microbiol.">
        <title>Novel acetic acid bacteria from cider fermentations: Acetobacter conturbans sp. nov. and Acetobacter fallax sp. nov.</title>
        <authorList>
            <person name="Sombolestani A.S."/>
            <person name="Cleenwerck I."/>
            <person name="Cnockaert M."/>
            <person name="Borremans W."/>
            <person name="Wieme A.D."/>
            <person name="De Vuyst L."/>
            <person name="Vandamme P."/>
        </authorList>
    </citation>
    <scope>NUCLEOTIDE SEQUENCE [LARGE SCALE GENOMIC DNA]</scope>
    <source>
        <strain evidence="3 4">LMG 1627</strain>
    </source>
</reference>
<proteinExistence type="predicted"/>
<feature type="domain" description="Autotransproter heptosyltransferase TibC/BAHTCr-like N-terminal" evidence="2">
    <location>
        <begin position="71"/>
        <end position="129"/>
    </location>
</feature>
<evidence type="ECO:0000313" key="3">
    <source>
        <dbReference type="EMBL" id="NHN87814.1"/>
    </source>
</evidence>
<accession>A0ABX0JYA5</accession>
<feature type="region of interest" description="Disordered" evidence="1">
    <location>
        <begin position="1"/>
        <end position="68"/>
    </location>
</feature>
<dbReference type="InterPro" id="IPR049327">
    <property type="entry name" value="TibC/BAHTCr-like_N"/>
</dbReference>
<dbReference type="InterPro" id="IPR002201">
    <property type="entry name" value="Glyco_trans_9"/>
</dbReference>
<dbReference type="RefSeq" id="WP_194299790.1">
    <property type="nucleotide sequence ID" value="NZ_WOSY01000003.1"/>
</dbReference>
<organism evidence="3 4">
    <name type="scientific">Acetobacter conturbans</name>
    <dbReference type="NCBI Taxonomy" id="1737472"/>
    <lineage>
        <taxon>Bacteria</taxon>
        <taxon>Pseudomonadati</taxon>
        <taxon>Pseudomonadota</taxon>
        <taxon>Alphaproteobacteria</taxon>
        <taxon>Acetobacterales</taxon>
        <taxon>Acetobacteraceae</taxon>
        <taxon>Acetobacter</taxon>
    </lineage>
</organism>
<keyword evidence="4" id="KW-1185">Reference proteome</keyword>
<dbReference type="Pfam" id="PF21129">
    <property type="entry name" value="TibC_1st"/>
    <property type="match status" value="1"/>
</dbReference>
<evidence type="ECO:0000256" key="1">
    <source>
        <dbReference type="SAM" id="MobiDB-lite"/>
    </source>
</evidence>
<dbReference type="InterPro" id="IPR030929">
    <property type="entry name" value="Aah/TibC-like"/>
</dbReference>
<dbReference type="Proteomes" id="UP000631653">
    <property type="component" value="Unassembled WGS sequence"/>
</dbReference>
<feature type="compositionally biased region" description="Low complexity" evidence="1">
    <location>
        <begin position="14"/>
        <end position="23"/>
    </location>
</feature>
<evidence type="ECO:0000259" key="2">
    <source>
        <dbReference type="Pfam" id="PF21129"/>
    </source>
</evidence>
<sequence>MSQSEVASPVAPASTSFSENSSSPPQETGVGDGGNDSDNAGDITVKAKDDGEKKEEKPAFAGASPIPTQEGPAGIRYDFNLGCRVALPEGKWTIRLTDLDTGNILFETTAGKANVNSSKRFYVRFGIQIKDETGNVIFSHRLDCRDQHVLVQLPVGTLGDTLGWFPYVARFAAQHHCKLTCVMAAPIIPLFRNSYPHIRFITPEELENGDLLKTFYATYTLGLFFDDKNNIWQPCDFRLVGLHRTAGYILGVDPTEEPPVLAPDEDKSRPIKEPYVCIAAQSSSQCKYWNNPDGWRQLVAYLQECGYRVICIDQKPVHGTGIMWNHIPYGAEDQTGDRLLSERVRWLRHADFFIGLSSGLSWLAWAARCKVVMIAGFTHPTNEFHTPWRVVNWHACNSCWNDPTHRFDHKDFLWCPRQKGTPRQFECTRLITVDHVKHVIGTIPGFPVKQPASEAAEEPTQHKSKKKR</sequence>
<protein>
    <submittedName>
        <fullName evidence="3">Autotransporter strand-loop-strand O-heptosyltransferase</fullName>
    </submittedName>
</protein>
<dbReference type="SUPFAM" id="SSF53756">
    <property type="entry name" value="UDP-Glycosyltransferase/glycogen phosphorylase"/>
    <property type="match status" value="1"/>
</dbReference>
<dbReference type="Gene3D" id="3.40.50.2000">
    <property type="entry name" value="Glycogen Phosphorylase B"/>
    <property type="match status" value="1"/>
</dbReference>
<feature type="compositionally biased region" description="Basic and acidic residues" evidence="1">
    <location>
        <begin position="45"/>
        <end position="58"/>
    </location>
</feature>
<dbReference type="NCBIfam" id="TIGR04414">
    <property type="entry name" value="hepto_Aah_TibC"/>
    <property type="match status" value="1"/>
</dbReference>